<dbReference type="PANTHER" id="PTHR42977">
    <property type="entry name" value="HYDROLASE-RELATED"/>
    <property type="match status" value="1"/>
</dbReference>
<dbReference type="RefSeq" id="WP_149610510.1">
    <property type="nucleotide sequence ID" value="NZ_VTUX01000002.1"/>
</dbReference>
<evidence type="ECO:0000256" key="1">
    <source>
        <dbReference type="ARBA" id="ARBA00022801"/>
    </source>
</evidence>
<evidence type="ECO:0000313" key="3">
    <source>
        <dbReference type="EMBL" id="KAA1193403.1"/>
    </source>
</evidence>
<dbReference type="SUPFAM" id="SSF53474">
    <property type="entry name" value="alpha/beta-Hydrolases"/>
    <property type="match status" value="1"/>
</dbReference>
<accession>A0A5B0X2A0</accession>
<keyword evidence="1 3" id="KW-0378">Hydrolase</keyword>
<dbReference type="InterPro" id="IPR051340">
    <property type="entry name" value="Haloalkane_dehalogenase"/>
</dbReference>
<dbReference type="Pfam" id="PF00561">
    <property type="entry name" value="Abhydrolase_1"/>
    <property type="match status" value="1"/>
</dbReference>
<protein>
    <submittedName>
        <fullName evidence="3">Alpha/beta hydrolase</fullName>
    </submittedName>
</protein>
<dbReference type="InterPro" id="IPR000073">
    <property type="entry name" value="AB_hydrolase_1"/>
</dbReference>
<dbReference type="Gene3D" id="3.40.50.1820">
    <property type="entry name" value="alpha/beta hydrolase"/>
    <property type="match status" value="1"/>
</dbReference>
<dbReference type="InterPro" id="IPR029058">
    <property type="entry name" value="AB_hydrolase_fold"/>
</dbReference>
<organism evidence="3 4">
    <name type="scientific">Pseudohalioglobus sediminis</name>
    <dbReference type="NCBI Taxonomy" id="2606449"/>
    <lineage>
        <taxon>Bacteria</taxon>
        <taxon>Pseudomonadati</taxon>
        <taxon>Pseudomonadota</taxon>
        <taxon>Gammaproteobacteria</taxon>
        <taxon>Cellvibrionales</taxon>
        <taxon>Halieaceae</taxon>
        <taxon>Pseudohalioglobus</taxon>
    </lineage>
</organism>
<name>A0A5B0X2A0_9GAMM</name>
<reference evidence="3 4" key="1">
    <citation type="submission" date="2019-09" db="EMBL/GenBank/DDBJ databases">
        <authorList>
            <person name="Chen X.-Y."/>
        </authorList>
    </citation>
    <scope>NUCLEOTIDE SEQUENCE [LARGE SCALE GENOMIC DNA]</scope>
    <source>
        <strain evidence="3 4">NY5</strain>
    </source>
</reference>
<sequence>MTAVTRAYAEVDGRQLHYRIAGGTDGPWLLLLHQAPSTSAMYLPLMSALAPRYRMLAPDLPGFGGSDGLPDGADIAGFAAAITALLDVLGIERCKMFGHHTGAAVAVQLAAEQPGRCDALALCGPPLLTAAQRASLPAQVEAFPFAADGSHLQEWWQRFQAKEEDAPPALIQRELLSALSAGDTYQGTYRAVCAQDFAALLPGISCPVLVLAGDADPLHGAVAGTLALLPQGRQGTLPAGAGTYACERHTPALAAQLSEFFDNEPMAISAAKG</sequence>
<proteinExistence type="predicted"/>
<keyword evidence="4" id="KW-1185">Reference proteome</keyword>
<dbReference type="EMBL" id="VTUX01000002">
    <property type="protein sequence ID" value="KAA1193403.1"/>
    <property type="molecule type" value="Genomic_DNA"/>
</dbReference>
<dbReference type="Proteomes" id="UP000323708">
    <property type="component" value="Unassembled WGS sequence"/>
</dbReference>
<evidence type="ECO:0000259" key="2">
    <source>
        <dbReference type="Pfam" id="PF00561"/>
    </source>
</evidence>
<dbReference type="AlphaFoldDB" id="A0A5B0X2A0"/>
<dbReference type="GO" id="GO:0004301">
    <property type="term" value="F:epoxide hydrolase activity"/>
    <property type="evidence" value="ECO:0007669"/>
    <property type="project" value="TreeGrafter"/>
</dbReference>
<feature type="domain" description="AB hydrolase-1" evidence="2">
    <location>
        <begin position="27"/>
        <end position="217"/>
    </location>
</feature>
<dbReference type="PRINTS" id="PR00111">
    <property type="entry name" value="ABHYDROLASE"/>
</dbReference>
<evidence type="ECO:0000313" key="4">
    <source>
        <dbReference type="Proteomes" id="UP000323708"/>
    </source>
</evidence>
<comment type="caution">
    <text evidence="3">The sequence shown here is derived from an EMBL/GenBank/DDBJ whole genome shotgun (WGS) entry which is preliminary data.</text>
</comment>
<gene>
    <name evidence="3" type="ORF">F0M18_06085</name>
</gene>
<dbReference type="PANTHER" id="PTHR42977:SF3">
    <property type="entry name" value="AB HYDROLASE-1 DOMAIN-CONTAINING PROTEIN"/>
    <property type="match status" value="1"/>
</dbReference>